<feature type="region of interest" description="Disordered" evidence="1">
    <location>
        <begin position="55"/>
        <end position="193"/>
    </location>
</feature>
<feature type="compositionally biased region" description="Low complexity" evidence="1">
    <location>
        <begin position="101"/>
        <end position="118"/>
    </location>
</feature>
<dbReference type="Proteomes" id="UP000018144">
    <property type="component" value="Unassembled WGS sequence"/>
</dbReference>
<dbReference type="EMBL" id="HF935907">
    <property type="protein sequence ID" value="CCX32908.1"/>
    <property type="molecule type" value="Genomic_DNA"/>
</dbReference>
<evidence type="ECO:0000313" key="2">
    <source>
        <dbReference type="EMBL" id="CCX32908.1"/>
    </source>
</evidence>
<feature type="compositionally biased region" description="Low complexity" evidence="1">
    <location>
        <begin position="407"/>
        <end position="428"/>
    </location>
</feature>
<organism evidence="2 3">
    <name type="scientific">Pyronema omphalodes (strain CBS 100304)</name>
    <name type="common">Pyronema confluens</name>
    <dbReference type="NCBI Taxonomy" id="1076935"/>
    <lineage>
        <taxon>Eukaryota</taxon>
        <taxon>Fungi</taxon>
        <taxon>Dikarya</taxon>
        <taxon>Ascomycota</taxon>
        <taxon>Pezizomycotina</taxon>
        <taxon>Pezizomycetes</taxon>
        <taxon>Pezizales</taxon>
        <taxon>Pyronemataceae</taxon>
        <taxon>Pyronema</taxon>
    </lineage>
</organism>
<dbReference type="AlphaFoldDB" id="U4LLU7"/>
<feature type="region of interest" description="Disordered" evidence="1">
    <location>
        <begin position="345"/>
        <end position="428"/>
    </location>
</feature>
<evidence type="ECO:0000256" key="1">
    <source>
        <dbReference type="SAM" id="MobiDB-lite"/>
    </source>
</evidence>
<feature type="compositionally biased region" description="Polar residues" evidence="1">
    <location>
        <begin position="81"/>
        <end position="100"/>
    </location>
</feature>
<keyword evidence="3" id="KW-1185">Reference proteome</keyword>
<evidence type="ECO:0000313" key="3">
    <source>
        <dbReference type="Proteomes" id="UP000018144"/>
    </source>
</evidence>
<feature type="compositionally biased region" description="Low complexity" evidence="1">
    <location>
        <begin position="182"/>
        <end position="193"/>
    </location>
</feature>
<feature type="compositionally biased region" description="Basic residues" evidence="1">
    <location>
        <begin position="168"/>
        <end position="178"/>
    </location>
</feature>
<dbReference type="STRING" id="1076935.U4LLU7"/>
<feature type="region of interest" description="Disordered" evidence="1">
    <location>
        <begin position="1"/>
        <end position="43"/>
    </location>
</feature>
<proteinExistence type="predicted"/>
<accession>U4LLU7</accession>
<gene>
    <name evidence="2" type="ORF">PCON_13759</name>
</gene>
<sequence length="428" mass="46458">MSSSTLLLASPSRRHHLSPVKPMKSNRTRGSNSLLNRNSYPYPTVNVPASKRHLTDENTHPLQPLPLFMSPTTKRSKTVDPKTTTTIKAIQRTFGTEISNTASPSKSKSATSTKKSPGSGSGSGGGALSEKLHQAATATKSPLTKSLRGITKPGTSTTTKKISPTRTSPRRSITRRSKRIDPPSFSPRSSSPASIDALLSAAITRPKLAVAPLASQELSDATDTREAWSFSIYEDSAEETLQNLMEHSTHTLYISDESDDDGSELQELGKENIAPERMAELLSVSAGDRVNSMRLDTQQRPERPMRRQGTREALREMGQDELETVGLVPKKMMVTGGYEFTLEFKTPQKKKPSPLSSELLKTPSTPGSPGCVLDWSSEAEEDREREGSPSPDRREEGVFEVAPFDIDSASLDGSEASEASSEGSADRE</sequence>
<name>U4LLU7_PYROM</name>
<dbReference type="OrthoDB" id="425602at2759"/>
<feature type="compositionally biased region" description="Basic and acidic residues" evidence="1">
    <location>
        <begin position="382"/>
        <end position="397"/>
    </location>
</feature>
<feature type="compositionally biased region" description="Polar residues" evidence="1">
    <location>
        <begin position="28"/>
        <end position="41"/>
    </location>
</feature>
<protein>
    <submittedName>
        <fullName evidence="2">Uncharacterized protein</fullName>
    </submittedName>
</protein>
<reference evidence="2 3" key="1">
    <citation type="journal article" date="2013" name="PLoS Genet.">
        <title>The genome and development-dependent transcriptomes of Pyronema confluens: a window into fungal evolution.</title>
        <authorList>
            <person name="Traeger S."/>
            <person name="Altegoer F."/>
            <person name="Freitag M."/>
            <person name="Gabaldon T."/>
            <person name="Kempken F."/>
            <person name="Kumar A."/>
            <person name="Marcet-Houben M."/>
            <person name="Poggeler S."/>
            <person name="Stajich J.E."/>
            <person name="Nowrousian M."/>
        </authorList>
    </citation>
    <scope>NUCLEOTIDE SEQUENCE [LARGE SCALE GENOMIC DNA]</scope>
    <source>
        <strain evidence="3">CBS 100304</strain>
        <tissue evidence="2">Vegetative mycelium</tissue>
    </source>
</reference>